<evidence type="ECO:0000256" key="5">
    <source>
        <dbReference type="ARBA" id="ARBA00022692"/>
    </source>
</evidence>
<evidence type="ECO:0000259" key="16">
    <source>
        <dbReference type="PROSITE" id="PS50112"/>
    </source>
</evidence>
<organism evidence="18">
    <name type="scientific">Hirudo verbana</name>
    <dbReference type="NCBI Taxonomy" id="311461"/>
    <lineage>
        <taxon>Eukaryota</taxon>
        <taxon>Metazoa</taxon>
        <taxon>Spiralia</taxon>
        <taxon>Lophotrochozoa</taxon>
        <taxon>Annelida</taxon>
        <taxon>Clitellata</taxon>
        <taxon>Hirudinea</taxon>
        <taxon>Hirudinida</taxon>
        <taxon>Hirudiniformes</taxon>
        <taxon>Hirudinidae</taxon>
        <taxon>Hirudo</taxon>
    </lineage>
</organism>
<dbReference type="FunFam" id="1.10.1200.260:FF:000001">
    <property type="entry name" value="Potassium voltage-gated channel subfamily H member 7"/>
    <property type="match status" value="1"/>
</dbReference>
<sequence length="1157" mass="130461">MWHHKTPSSTPSFGSSMDRVDSKPIIFCNDGFCRLTGYTRAEVMQKSCSCDFLHGPLTAVHSIRKVLEALSGTDERQIEVFYYKKNGAKFTCNVLVVPVKNEHNEVILLIVNLTDITDAPSKPSTSPSFLGKYDASSLFRFRLPSLFWSRSPVAGNKTNNNNIIINTANNSFIQNPRRAFEELDEEEEEEEGTMDDPRSYKQGKALLTPGDGQKSLDRDEQSDSAEKEELNDEVKSEPTGRMLAADERREKFSLRKMSFFHSKQTSSDNDVTSGKVTQHSKGVTLDVKDIGGRLPPQVRLCRRRKSEQRSLFVASKKHSYKLPVPAIKPNVTEKFAQVLSLGDEVLPEYKLQVTRPPRFIVLHYSPFKAIWDWIILILVLYTAICTPYSAAFLLNETDKRQVENALGRYKQQDPLTIIDLIVDIMFIVDILINFRTTYVNKNEEVITNPRKVAIHYFKGWFVIDMVAAIPFDLMLFGSNTDETTTLMGLLKTARLLRLVRVARKLDRYSEYGAALLMLLMSFFVLIAHWLACIWYAIANYERSLQLPSLDESIQSPRIGWLDELARQTNQPYCNLTHGGPSLQSKYITALYFTFSSLTSVGFGNVSPNTNSEKIFSILVMLMGSLMYASIFGNVSAIIQRLYSGTARYHTQMQKVKEFIRFQKIPNPLRQRLEEYFQRAWSYTNGIDMNMVLKGFPECLQADICLHLNRVLLQNSPAFRGATPGCLRALSMKFKTTHAPPGDTLVHRGDILDALYFVSKGSIEILRDDVVMAILGINDVFGENVCKYSTVGKSSCNVRALTYCDLHKIHRDDLLDVLELYPEFAELFVQNLEITFELRDDDLKPQNIFQSSVINSVYNPFLLKRRRKMSLLDGPAGFSETVESPRKSSNKDIGTYDSLDSDDVIVTGDLSAKSDCNRPSTAFNPRVLPRLKTRDSAAENAKTLDSSEENISLLGVGNGVIEISPDKAEVDPDDLEMEFASSNKDKNSEIVLGVSSIVDQINRSHQDTKGTTSPFPLKRRSHLGAQMTLEVPKSRSSPYSLRRNKLSHSETMPTASSRGVERRLALLAMQLNCLEEKMSRDLSRIMEVLCQQRMAEGLPAVEPLATGRNPAETPGSFDSDKSRSSNPGPGDTLSAENLMNRSCYRDQLLHLNRNFSSE</sequence>
<keyword evidence="10" id="KW-0406">Ion transport</keyword>
<dbReference type="PROSITE" id="PS50112">
    <property type="entry name" value="PAS"/>
    <property type="match status" value="1"/>
</dbReference>
<keyword evidence="3" id="KW-1003">Cell membrane</keyword>
<dbReference type="GO" id="GO:0005242">
    <property type="term" value="F:inward rectifier potassium channel activity"/>
    <property type="evidence" value="ECO:0007669"/>
    <property type="project" value="TreeGrafter"/>
</dbReference>
<dbReference type="SUPFAM" id="SSF81324">
    <property type="entry name" value="Voltage-gated potassium channels"/>
    <property type="match status" value="1"/>
</dbReference>
<dbReference type="Pfam" id="PF13426">
    <property type="entry name" value="PAS_9"/>
    <property type="match status" value="1"/>
</dbReference>
<evidence type="ECO:0000256" key="2">
    <source>
        <dbReference type="ARBA" id="ARBA00022448"/>
    </source>
</evidence>
<evidence type="ECO:0000256" key="14">
    <source>
        <dbReference type="SAM" id="Phobius"/>
    </source>
</evidence>
<dbReference type="CDD" id="cd00130">
    <property type="entry name" value="PAS"/>
    <property type="match status" value="1"/>
</dbReference>
<keyword evidence="6" id="KW-0631">Potassium channel</keyword>
<dbReference type="SMART" id="SM00100">
    <property type="entry name" value="cNMP"/>
    <property type="match status" value="1"/>
</dbReference>
<dbReference type="FunFam" id="1.10.287.70:FF:000020">
    <property type="entry name" value="Potassium channel, voltage-gated eag-related subfamily H, member 7"/>
    <property type="match status" value="1"/>
</dbReference>
<dbReference type="Pfam" id="PF00027">
    <property type="entry name" value="cNMP_binding"/>
    <property type="match status" value="1"/>
</dbReference>
<keyword evidence="12" id="KW-0407">Ion channel</keyword>
<evidence type="ECO:0000256" key="9">
    <source>
        <dbReference type="ARBA" id="ARBA00022989"/>
    </source>
</evidence>
<reference evidence="18" key="1">
    <citation type="submission" date="2018-02" db="EMBL/GenBank/DDBJ databases">
        <title>Hirudo verbana central nervous system transcriptome analysis of ion channel and receptor content.</title>
        <authorList>
            <person name="Northcutt A.J."/>
            <person name="Schulz D.J."/>
            <person name="Mesce K.A."/>
        </authorList>
    </citation>
    <scope>NUCLEOTIDE SEQUENCE</scope>
</reference>
<dbReference type="PRINTS" id="PR01470">
    <property type="entry name" value="ERGCHANNEL"/>
</dbReference>
<dbReference type="SUPFAM" id="SSF51206">
    <property type="entry name" value="cAMP-binding domain-like"/>
    <property type="match status" value="1"/>
</dbReference>
<comment type="subcellular location">
    <subcellularLocation>
        <location evidence="1">Cell membrane</location>
        <topology evidence="1">Multi-pass membrane protein</topology>
    </subcellularLocation>
</comment>
<keyword evidence="9 14" id="KW-1133">Transmembrane helix</keyword>
<evidence type="ECO:0000256" key="13">
    <source>
        <dbReference type="SAM" id="MobiDB-lite"/>
    </source>
</evidence>
<keyword evidence="11 14" id="KW-0472">Membrane</keyword>
<dbReference type="SUPFAM" id="SSF55785">
    <property type="entry name" value="PYP-like sensor domain (PAS domain)"/>
    <property type="match status" value="1"/>
</dbReference>
<dbReference type="PRINTS" id="PR01463">
    <property type="entry name" value="EAGCHANLFMLY"/>
</dbReference>
<dbReference type="InterPro" id="IPR001610">
    <property type="entry name" value="PAC"/>
</dbReference>
<proteinExistence type="evidence at transcript level"/>
<keyword evidence="8" id="KW-0630">Potassium</keyword>
<dbReference type="FunFam" id="2.60.120.10:FF:000011">
    <property type="entry name" value="Potassium channel, voltage-gated eag-related subfamily H, member 7"/>
    <property type="match status" value="1"/>
</dbReference>
<dbReference type="InterPro" id="IPR014710">
    <property type="entry name" value="RmlC-like_jellyroll"/>
</dbReference>
<dbReference type="SMART" id="SM00086">
    <property type="entry name" value="PAC"/>
    <property type="match status" value="1"/>
</dbReference>
<dbReference type="GO" id="GO:0034702">
    <property type="term" value="C:monoatomic ion channel complex"/>
    <property type="evidence" value="ECO:0007669"/>
    <property type="project" value="UniProtKB-KW"/>
</dbReference>
<dbReference type="InterPro" id="IPR035965">
    <property type="entry name" value="PAS-like_dom_sf"/>
</dbReference>
<feature type="transmembrane region" description="Helical" evidence="14">
    <location>
        <begin position="617"/>
        <end position="638"/>
    </location>
</feature>
<feature type="region of interest" description="Disordered" evidence="13">
    <location>
        <begin position="1028"/>
        <end position="1056"/>
    </location>
</feature>
<dbReference type="Gene3D" id="1.10.1200.260">
    <property type="match status" value="1"/>
</dbReference>
<keyword evidence="2" id="KW-0813">Transport</keyword>
<dbReference type="InterPro" id="IPR003967">
    <property type="entry name" value="K_chnl_volt-dep_ERG"/>
</dbReference>
<dbReference type="PANTHER" id="PTHR10217">
    <property type="entry name" value="VOLTAGE AND LIGAND GATED POTASSIUM CHANNEL"/>
    <property type="match status" value="1"/>
</dbReference>
<dbReference type="InterPro" id="IPR003938">
    <property type="entry name" value="K_chnl_volt-dep_EAG/ELK/ERG"/>
</dbReference>
<evidence type="ECO:0000256" key="3">
    <source>
        <dbReference type="ARBA" id="ARBA00022475"/>
    </source>
</evidence>
<dbReference type="GO" id="GO:0042391">
    <property type="term" value="P:regulation of membrane potential"/>
    <property type="evidence" value="ECO:0007669"/>
    <property type="project" value="TreeGrafter"/>
</dbReference>
<dbReference type="InterPro" id="IPR000595">
    <property type="entry name" value="cNMP-bd_dom"/>
</dbReference>
<feature type="domain" description="Cyclic nucleotide-binding" evidence="15">
    <location>
        <begin position="717"/>
        <end position="817"/>
    </location>
</feature>
<name>A0A2S1WM40_9ANNE</name>
<evidence type="ECO:0000259" key="17">
    <source>
        <dbReference type="PROSITE" id="PS50113"/>
    </source>
</evidence>
<feature type="domain" description="PAC" evidence="17">
    <location>
        <begin position="76"/>
        <end position="128"/>
    </location>
</feature>
<evidence type="ECO:0000313" key="18">
    <source>
        <dbReference type="EMBL" id="AWJ68247.1"/>
    </source>
</evidence>
<evidence type="ECO:0000256" key="1">
    <source>
        <dbReference type="ARBA" id="ARBA00004651"/>
    </source>
</evidence>
<dbReference type="Pfam" id="PF00520">
    <property type="entry name" value="Ion_trans"/>
    <property type="match status" value="1"/>
</dbReference>
<dbReference type="InterPro" id="IPR000014">
    <property type="entry name" value="PAS"/>
</dbReference>
<feature type="region of interest" description="Disordered" evidence="13">
    <location>
        <begin position="180"/>
        <end position="244"/>
    </location>
</feature>
<evidence type="ECO:0000256" key="6">
    <source>
        <dbReference type="ARBA" id="ARBA00022826"/>
    </source>
</evidence>
<dbReference type="PROSITE" id="PS50042">
    <property type="entry name" value="CNMP_BINDING_3"/>
    <property type="match status" value="1"/>
</dbReference>
<keyword evidence="4" id="KW-0633">Potassium transport</keyword>
<dbReference type="AlphaFoldDB" id="A0A2S1WM40"/>
<keyword evidence="7" id="KW-0851">Voltage-gated channel</keyword>
<evidence type="ECO:0000256" key="8">
    <source>
        <dbReference type="ARBA" id="ARBA00022958"/>
    </source>
</evidence>
<dbReference type="EMBL" id="MG973394">
    <property type="protein sequence ID" value="AWJ68247.1"/>
    <property type="molecule type" value="mRNA"/>
</dbReference>
<dbReference type="CDD" id="cd00038">
    <property type="entry name" value="CAP_ED"/>
    <property type="match status" value="1"/>
</dbReference>
<dbReference type="InterPro" id="IPR000700">
    <property type="entry name" value="PAS-assoc_C"/>
</dbReference>
<accession>A0A2S1WM40</accession>
<protein>
    <submittedName>
        <fullName evidence="18">Putative potassium voltage-gated channel KCNH 4</fullName>
    </submittedName>
</protein>
<feature type="transmembrane region" description="Helical" evidence="14">
    <location>
        <begin position="513"/>
        <end position="537"/>
    </location>
</feature>
<evidence type="ECO:0000256" key="7">
    <source>
        <dbReference type="ARBA" id="ARBA00022882"/>
    </source>
</evidence>
<dbReference type="Gene3D" id="2.60.120.10">
    <property type="entry name" value="Jelly Rolls"/>
    <property type="match status" value="1"/>
</dbReference>
<feature type="domain" description="PAS" evidence="16">
    <location>
        <begin position="25"/>
        <end position="54"/>
    </location>
</feature>
<evidence type="ECO:0000256" key="12">
    <source>
        <dbReference type="ARBA" id="ARBA00023303"/>
    </source>
</evidence>
<dbReference type="PROSITE" id="PS50113">
    <property type="entry name" value="PAC"/>
    <property type="match status" value="1"/>
</dbReference>
<dbReference type="PANTHER" id="PTHR10217:SF548">
    <property type="entry name" value="GH12235P"/>
    <property type="match status" value="1"/>
</dbReference>
<evidence type="ECO:0000256" key="11">
    <source>
        <dbReference type="ARBA" id="ARBA00023136"/>
    </source>
</evidence>
<dbReference type="Gene3D" id="3.30.450.20">
    <property type="entry name" value="PAS domain"/>
    <property type="match status" value="1"/>
</dbReference>
<dbReference type="NCBIfam" id="TIGR00229">
    <property type="entry name" value="sensory_box"/>
    <property type="match status" value="1"/>
</dbReference>
<dbReference type="GO" id="GO:0005886">
    <property type="term" value="C:plasma membrane"/>
    <property type="evidence" value="ECO:0007669"/>
    <property type="project" value="UniProtKB-SubCell"/>
</dbReference>
<evidence type="ECO:0000256" key="10">
    <source>
        <dbReference type="ARBA" id="ARBA00023065"/>
    </source>
</evidence>
<feature type="transmembrane region" description="Helical" evidence="14">
    <location>
        <begin position="370"/>
        <end position="394"/>
    </location>
</feature>
<dbReference type="InterPro" id="IPR018490">
    <property type="entry name" value="cNMP-bd_dom_sf"/>
</dbReference>
<dbReference type="InterPro" id="IPR005821">
    <property type="entry name" value="Ion_trans_dom"/>
</dbReference>
<dbReference type="Gene3D" id="1.10.287.70">
    <property type="match status" value="1"/>
</dbReference>
<feature type="compositionally biased region" description="Acidic residues" evidence="13">
    <location>
        <begin position="182"/>
        <end position="194"/>
    </location>
</feature>
<keyword evidence="5 14" id="KW-0812">Transmembrane</keyword>
<evidence type="ECO:0000259" key="15">
    <source>
        <dbReference type="PROSITE" id="PS50042"/>
    </source>
</evidence>
<feature type="compositionally biased region" description="Basic and acidic residues" evidence="13">
    <location>
        <begin position="214"/>
        <end position="244"/>
    </location>
</feature>
<evidence type="ECO:0000256" key="4">
    <source>
        <dbReference type="ARBA" id="ARBA00022538"/>
    </source>
</evidence>
<feature type="region of interest" description="Disordered" evidence="13">
    <location>
        <begin position="1099"/>
        <end position="1136"/>
    </location>
</feature>
<dbReference type="InterPro" id="IPR050818">
    <property type="entry name" value="KCNH_animal-type"/>
</dbReference>
<feature type="transmembrane region" description="Helical" evidence="14">
    <location>
        <begin position="586"/>
        <end position="605"/>
    </location>
</feature>